<evidence type="ECO:0000313" key="10">
    <source>
        <dbReference type="Proteomes" id="UP000054845"/>
    </source>
</evidence>
<evidence type="ECO:0000256" key="2">
    <source>
        <dbReference type="ARBA" id="ARBA00022741"/>
    </source>
</evidence>
<evidence type="ECO:0000256" key="5">
    <source>
        <dbReference type="ARBA" id="ARBA00047380"/>
    </source>
</evidence>
<dbReference type="EMBL" id="CCYA01000238">
    <property type="protein sequence ID" value="CEH14022.1"/>
    <property type="molecule type" value="Genomic_DNA"/>
</dbReference>
<dbReference type="InterPro" id="IPR017959">
    <property type="entry name" value="Asn/Gln-tRNA_amidoTrfase_suB/E"/>
</dbReference>
<comment type="catalytic activity">
    <reaction evidence="6">
        <text>L-glutamyl-tRNA(Gln) + L-glutamine + ATP + H2O = L-glutaminyl-tRNA(Gln) + L-glutamate + ADP + phosphate + H(+)</text>
        <dbReference type="Rhea" id="RHEA:17521"/>
        <dbReference type="Rhea" id="RHEA-COMP:9681"/>
        <dbReference type="Rhea" id="RHEA-COMP:9684"/>
        <dbReference type="ChEBI" id="CHEBI:15377"/>
        <dbReference type="ChEBI" id="CHEBI:15378"/>
        <dbReference type="ChEBI" id="CHEBI:29985"/>
        <dbReference type="ChEBI" id="CHEBI:30616"/>
        <dbReference type="ChEBI" id="CHEBI:43474"/>
        <dbReference type="ChEBI" id="CHEBI:58359"/>
        <dbReference type="ChEBI" id="CHEBI:78520"/>
        <dbReference type="ChEBI" id="CHEBI:78521"/>
        <dbReference type="ChEBI" id="CHEBI:456216"/>
    </reaction>
</comment>
<dbReference type="GO" id="GO:0070681">
    <property type="term" value="P:glutaminyl-tRNAGln biosynthesis via transamidation"/>
    <property type="evidence" value="ECO:0007669"/>
    <property type="project" value="TreeGrafter"/>
</dbReference>
<dbReference type="OrthoDB" id="1722066at2759"/>
<dbReference type="SUPFAM" id="SSF55931">
    <property type="entry name" value="Glutamine synthetase/guanido kinase"/>
    <property type="match status" value="1"/>
</dbReference>
<evidence type="ECO:0000256" key="1">
    <source>
        <dbReference type="ARBA" id="ARBA00022598"/>
    </source>
</evidence>
<dbReference type="PANTHER" id="PTHR11659">
    <property type="entry name" value="GLUTAMYL-TRNA GLN AMIDOTRANSFERASE SUBUNIT B MITOCHONDRIAL AND PROKARYOTIC PET112-RELATED"/>
    <property type="match status" value="1"/>
</dbReference>
<keyword evidence="4" id="KW-0648">Protein biosynthesis</keyword>
<evidence type="ECO:0000256" key="7">
    <source>
        <dbReference type="SAM" id="MobiDB-lite"/>
    </source>
</evidence>
<dbReference type="InterPro" id="IPR003789">
    <property type="entry name" value="Asn/Gln_tRNA_amidoTrase-B-like"/>
</dbReference>
<evidence type="ECO:0000256" key="3">
    <source>
        <dbReference type="ARBA" id="ARBA00022840"/>
    </source>
</evidence>
<accession>A0A0P1BF55</accession>
<dbReference type="GO" id="GO:0032543">
    <property type="term" value="P:mitochondrial translation"/>
    <property type="evidence" value="ECO:0007669"/>
    <property type="project" value="TreeGrafter"/>
</dbReference>
<organism evidence="9 10">
    <name type="scientific">Ceraceosorus bombacis</name>
    <dbReference type="NCBI Taxonomy" id="401625"/>
    <lineage>
        <taxon>Eukaryota</taxon>
        <taxon>Fungi</taxon>
        <taxon>Dikarya</taxon>
        <taxon>Basidiomycota</taxon>
        <taxon>Ustilaginomycotina</taxon>
        <taxon>Exobasidiomycetes</taxon>
        <taxon>Ceraceosorales</taxon>
        <taxon>Ceraceosoraceae</taxon>
        <taxon>Ceraceosorus</taxon>
    </lineage>
</organism>
<sequence length="425" mass="47381">MGSPLIEIVGMPDLKSAKEAAGYVRKVQQVLRAVGASNANMDEGSLRCDVNVSVSKRRRRSESSAYGREGQAAEEVVRGTRCEIKNLNSARFVAIAIDYEIARQISILQSGSSVSQDTMGFDEATGKTYVMRSKSDAPEYRYMPDPSLPDLILRQEDVRRIGQDAAELPGERRQRLLKRFAGCSVGEREVDVLCRMDEEVAFRRENERALRWSASGKQKEEAQAYLDPVQYFEKVVTGKEQQHGRTTEFNDADRAIDERFARDPKVKLFPHEAFGEMLDLVKQKKLTSTSARTFLRNVVDGDVRLDQVSPCCSNRIYEMLKERGMLALSASSSPDGGSVAGADGPATWQHQSESSSTQDLTLLLPILHQIIRHSPDEVRAIKSGKEKVLGKLVGLVMKATAGRADPLLVRRMLQQELMIDQQTKS</sequence>
<dbReference type="FunFam" id="1.10.10.410:FF:000001">
    <property type="entry name" value="Aspartyl/glutamyl-tRNA(Asn/Gln) amidotransferase subunit B"/>
    <property type="match status" value="1"/>
</dbReference>
<dbReference type="STRING" id="401625.A0A0P1BF55"/>
<dbReference type="GO" id="GO:0050567">
    <property type="term" value="F:glutaminyl-tRNA synthase (glutamine-hydrolyzing) activity"/>
    <property type="evidence" value="ECO:0007669"/>
    <property type="project" value="TreeGrafter"/>
</dbReference>
<dbReference type="AlphaFoldDB" id="A0A0P1BF55"/>
<protein>
    <submittedName>
        <fullName evidence="9">Glutamyl-tRNA amidotransferase subunit B</fullName>
    </submittedName>
</protein>
<dbReference type="SUPFAM" id="SSF89095">
    <property type="entry name" value="GatB/YqeY motif"/>
    <property type="match status" value="1"/>
</dbReference>
<dbReference type="PANTHER" id="PTHR11659:SF0">
    <property type="entry name" value="GLUTAMYL-TRNA(GLN) AMIDOTRANSFERASE SUBUNIT B, MITOCHONDRIAL"/>
    <property type="match status" value="1"/>
</dbReference>
<reference evidence="10" key="1">
    <citation type="submission" date="2014-09" db="EMBL/GenBank/DDBJ databases">
        <authorList>
            <person name="Sharma Rahul"/>
            <person name="Thines Marco"/>
        </authorList>
    </citation>
    <scope>NUCLEOTIDE SEQUENCE [LARGE SCALE GENOMIC DNA]</scope>
</reference>
<keyword evidence="1" id="KW-0436">Ligase</keyword>
<keyword evidence="2" id="KW-0547">Nucleotide-binding</keyword>
<dbReference type="InterPro" id="IPR018027">
    <property type="entry name" value="Asn/Gln_amidotransferase"/>
</dbReference>
<dbReference type="SMART" id="SM00845">
    <property type="entry name" value="GatB_Yqey"/>
    <property type="match status" value="1"/>
</dbReference>
<feature type="domain" description="Asn/Gln amidotransferase" evidence="8">
    <location>
        <begin position="230"/>
        <end position="417"/>
    </location>
</feature>
<dbReference type="InterPro" id="IPR006075">
    <property type="entry name" value="Asn/Gln-tRNA_Trfase_suB/E_cat"/>
</dbReference>
<dbReference type="Proteomes" id="UP000054845">
    <property type="component" value="Unassembled WGS sequence"/>
</dbReference>
<evidence type="ECO:0000259" key="8">
    <source>
        <dbReference type="SMART" id="SM00845"/>
    </source>
</evidence>
<evidence type="ECO:0000256" key="4">
    <source>
        <dbReference type="ARBA" id="ARBA00022917"/>
    </source>
</evidence>
<dbReference type="InterPro" id="IPR014746">
    <property type="entry name" value="Gln_synth/guanido_kin_cat_dom"/>
</dbReference>
<proteinExistence type="predicted"/>
<evidence type="ECO:0000256" key="6">
    <source>
        <dbReference type="ARBA" id="ARBA00047913"/>
    </source>
</evidence>
<dbReference type="Gene3D" id="1.10.10.410">
    <property type="match status" value="1"/>
</dbReference>
<evidence type="ECO:0000313" key="9">
    <source>
        <dbReference type="EMBL" id="CEH14022.1"/>
    </source>
</evidence>
<comment type="catalytic activity">
    <reaction evidence="5">
        <text>L-aspartyl-tRNA(Asn) + L-glutamine + ATP + H2O = L-asparaginyl-tRNA(Asn) + L-glutamate + ADP + phosphate + 2 H(+)</text>
        <dbReference type="Rhea" id="RHEA:14513"/>
        <dbReference type="Rhea" id="RHEA-COMP:9674"/>
        <dbReference type="Rhea" id="RHEA-COMP:9677"/>
        <dbReference type="ChEBI" id="CHEBI:15377"/>
        <dbReference type="ChEBI" id="CHEBI:15378"/>
        <dbReference type="ChEBI" id="CHEBI:29985"/>
        <dbReference type="ChEBI" id="CHEBI:30616"/>
        <dbReference type="ChEBI" id="CHEBI:43474"/>
        <dbReference type="ChEBI" id="CHEBI:58359"/>
        <dbReference type="ChEBI" id="CHEBI:78515"/>
        <dbReference type="ChEBI" id="CHEBI:78516"/>
        <dbReference type="ChEBI" id="CHEBI:456216"/>
    </reaction>
</comment>
<dbReference type="Pfam" id="PF02637">
    <property type="entry name" value="GatB_Yqey"/>
    <property type="match status" value="1"/>
</dbReference>
<keyword evidence="3" id="KW-0067">ATP-binding</keyword>
<name>A0A0P1BF55_9BASI</name>
<dbReference type="GO" id="GO:0005524">
    <property type="term" value="F:ATP binding"/>
    <property type="evidence" value="ECO:0007669"/>
    <property type="project" value="UniProtKB-KW"/>
</dbReference>
<feature type="region of interest" description="Disordered" evidence="7">
    <location>
        <begin position="331"/>
        <end position="354"/>
    </location>
</feature>
<dbReference type="GO" id="GO:0016740">
    <property type="term" value="F:transferase activity"/>
    <property type="evidence" value="ECO:0007669"/>
    <property type="project" value="UniProtKB-KW"/>
</dbReference>
<dbReference type="GO" id="GO:0030956">
    <property type="term" value="C:glutamyl-tRNA(Gln) amidotransferase complex"/>
    <property type="evidence" value="ECO:0007669"/>
    <property type="project" value="TreeGrafter"/>
</dbReference>
<keyword evidence="9" id="KW-0808">Transferase</keyword>
<keyword evidence="10" id="KW-1185">Reference proteome</keyword>
<dbReference type="GO" id="GO:0005739">
    <property type="term" value="C:mitochondrion"/>
    <property type="evidence" value="ECO:0007669"/>
    <property type="project" value="TreeGrafter"/>
</dbReference>
<dbReference type="InterPro" id="IPR023168">
    <property type="entry name" value="GatB_Yqey_C_2"/>
</dbReference>
<dbReference type="Pfam" id="PF02934">
    <property type="entry name" value="GatB_N"/>
    <property type="match status" value="1"/>
</dbReference>